<keyword evidence="2" id="KW-1185">Reference proteome</keyword>
<dbReference type="EMBL" id="CP002400">
    <property type="protein sequence ID" value="ADU27869.1"/>
    <property type="molecule type" value="Genomic_DNA"/>
</dbReference>
<dbReference type="KEGG" id="eha:Ethha_2368"/>
<dbReference type="AlphaFoldDB" id="E6U556"/>
<proteinExistence type="predicted"/>
<dbReference type="Proteomes" id="UP000001551">
    <property type="component" value="Chromosome"/>
</dbReference>
<organism evidence="1 2">
    <name type="scientific">Ethanoligenens harbinense (strain DSM 18485 / JCM 12961 / CGMCC 1.5033 / YUAN-3)</name>
    <dbReference type="NCBI Taxonomy" id="663278"/>
    <lineage>
        <taxon>Bacteria</taxon>
        <taxon>Bacillati</taxon>
        <taxon>Bacillota</taxon>
        <taxon>Clostridia</taxon>
        <taxon>Eubacteriales</taxon>
        <taxon>Oscillospiraceae</taxon>
        <taxon>Ethanoligenens</taxon>
    </lineage>
</organism>
<dbReference type="HOGENOM" id="CLU_2478699_0_0_9"/>
<protein>
    <submittedName>
        <fullName evidence="1">Uncharacterized protein</fullName>
    </submittedName>
</protein>
<dbReference type="RefSeq" id="WP_013486215.1">
    <property type="nucleotide sequence ID" value="NC_014828.1"/>
</dbReference>
<name>E6U556_ETHHY</name>
<accession>E6U556</accession>
<evidence type="ECO:0000313" key="2">
    <source>
        <dbReference type="Proteomes" id="UP000001551"/>
    </source>
</evidence>
<reference evidence="1 2" key="1">
    <citation type="submission" date="2010-12" db="EMBL/GenBank/DDBJ databases">
        <title>Complete sequence of Ethanoligenens harbinense YUAN-3.</title>
        <authorList>
            <person name="Lucas S."/>
            <person name="Copeland A."/>
            <person name="Lapidus A."/>
            <person name="Cheng J.-F."/>
            <person name="Bruce D."/>
            <person name="Goodwin L."/>
            <person name="Pitluck S."/>
            <person name="Chertkov O."/>
            <person name="Misra M."/>
            <person name="Detter J.C."/>
            <person name="Han C."/>
            <person name="Tapia R."/>
            <person name="Land M."/>
            <person name="Hauser L."/>
            <person name="Jeffries C."/>
            <person name="Kyrpides N."/>
            <person name="Ivanova N."/>
            <person name="Mikhailova N."/>
            <person name="Wang A."/>
            <person name="Mouttaki H."/>
            <person name="He Z."/>
            <person name="Zhou J."/>
            <person name="Hemme C.L."/>
            <person name="Woyke T."/>
        </authorList>
    </citation>
    <scope>NUCLEOTIDE SEQUENCE [LARGE SCALE GENOMIC DNA]</scope>
    <source>
        <strain evidence="2">DSM 18485 / JCM 12961 / CGMCC 1.5033 / YUAN-3</strain>
    </source>
</reference>
<evidence type="ECO:0000313" key="1">
    <source>
        <dbReference type="EMBL" id="ADU27869.1"/>
    </source>
</evidence>
<sequence>MNEMMRLKSDVKLVERDGVPGLSLAGRVRLAKDEWQAMLIRALAAREQPLKKLQLILRARDGPPPDEAAAALELTAFILDFDPYIES</sequence>
<gene>
    <name evidence="1" type="ordered locus">Ethha_2368</name>
</gene>
<dbReference type="STRING" id="663278.Ethha_2368"/>
<dbReference type="eggNOG" id="ENOG502ZVDE">
    <property type="taxonomic scope" value="Bacteria"/>
</dbReference>